<evidence type="ECO:0000313" key="4">
    <source>
        <dbReference type="EMBL" id="WDE95911.1"/>
    </source>
</evidence>
<dbReference type="Proteomes" id="UP001214250">
    <property type="component" value="Chromosome 1"/>
</dbReference>
<accession>A0ABY7VQ06</accession>
<organism evidence="4 5">
    <name type="scientific">Lentisphaera profundi</name>
    <dbReference type="NCBI Taxonomy" id="1658616"/>
    <lineage>
        <taxon>Bacteria</taxon>
        <taxon>Pseudomonadati</taxon>
        <taxon>Lentisphaerota</taxon>
        <taxon>Lentisphaeria</taxon>
        <taxon>Lentisphaerales</taxon>
        <taxon>Lentisphaeraceae</taxon>
        <taxon>Lentisphaera</taxon>
    </lineage>
</organism>
<evidence type="ECO:0000256" key="2">
    <source>
        <dbReference type="ARBA" id="ARBA00023002"/>
    </source>
</evidence>
<dbReference type="NCBIfam" id="TIGR02824">
    <property type="entry name" value="quinone_pig3"/>
    <property type="match status" value="1"/>
</dbReference>
<evidence type="ECO:0000256" key="1">
    <source>
        <dbReference type="ARBA" id="ARBA00022857"/>
    </source>
</evidence>
<evidence type="ECO:0000313" key="5">
    <source>
        <dbReference type="Proteomes" id="UP001214250"/>
    </source>
</evidence>
<dbReference type="RefSeq" id="WP_274149791.1">
    <property type="nucleotide sequence ID" value="NZ_CP117811.1"/>
</dbReference>
<keyword evidence="2" id="KW-0560">Oxidoreductase</keyword>
<dbReference type="PANTHER" id="PTHR48106">
    <property type="entry name" value="QUINONE OXIDOREDUCTASE PIG3-RELATED"/>
    <property type="match status" value="1"/>
</dbReference>
<dbReference type="InterPro" id="IPR036291">
    <property type="entry name" value="NAD(P)-bd_dom_sf"/>
</dbReference>
<name>A0ABY7VQ06_9BACT</name>
<dbReference type="Pfam" id="PF00107">
    <property type="entry name" value="ADH_zinc_N"/>
    <property type="match status" value="1"/>
</dbReference>
<keyword evidence="1" id="KW-0521">NADP</keyword>
<evidence type="ECO:0000259" key="3">
    <source>
        <dbReference type="SMART" id="SM00829"/>
    </source>
</evidence>
<dbReference type="InterPro" id="IPR014189">
    <property type="entry name" value="Quinone_OxRdtase_PIG3"/>
</dbReference>
<keyword evidence="5" id="KW-1185">Reference proteome</keyword>
<reference evidence="4 5" key="1">
    <citation type="submission" date="2023-02" db="EMBL/GenBank/DDBJ databases">
        <title>Genome sequence of Lentisphaera profundi SAORIC-696.</title>
        <authorList>
            <person name="Kim e."/>
            <person name="Cho J.-C."/>
            <person name="Choi A."/>
            <person name="Kang I."/>
        </authorList>
    </citation>
    <scope>NUCLEOTIDE SEQUENCE [LARGE SCALE GENOMIC DNA]</scope>
    <source>
        <strain evidence="4 5">SAORIC-696</strain>
    </source>
</reference>
<dbReference type="Gene3D" id="3.40.50.720">
    <property type="entry name" value="NAD(P)-binding Rossmann-like Domain"/>
    <property type="match status" value="1"/>
</dbReference>
<sequence>MSDELMRCIEIKGMGGPDVLKETERPRPKPTKGEILIKVMAAGVNRPDVLQRKGLYKRPENSSDLPGLEVSGEIVEIGEGVDGFLKGDHVCALSPGGGYSDYCIVPCEQVLTIPKGLDFIQAAALPEVCFTIWYNLFIKGALAKNQSLLIHGGSSGIGTMAIQLAKALGISVYVTAGTAEKCQACLELGADLAINYREQDFVEMIETKTDGLGVNMILDMVGADYVAKNFSALAQGGHLVNIFFLNGSRVDIDLMPILSKGLTFTGSLLRPQPLELKKKIRDDLEQYVWPLIEAGKMAPVIYKTFSLNEASKAHELMESSRHIGKIILTC</sequence>
<dbReference type="EMBL" id="CP117811">
    <property type="protein sequence ID" value="WDE95911.1"/>
    <property type="molecule type" value="Genomic_DNA"/>
</dbReference>
<dbReference type="SMART" id="SM00829">
    <property type="entry name" value="PKS_ER"/>
    <property type="match status" value="1"/>
</dbReference>
<feature type="domain" description="Enoyl reductase (ER)" evidence="3">
    <location>
        <begin position="15"/>
        <end position="328"/>
    </location>
</feature>
<protein>
    <submittedName>
        <fullName evidence="4">NAD(P)H-quinone oxidoreductase</fullName>
    </submittedName>
</protein>
<gene>
    <name evidence="4" type="ORF">PQO03_09305</name>
</gene>
<proteinExistence type="predicted"/>
<dbReference type="InterPro" id="IPR011032">
    <property type="entry name" value="GroES-like_sf"/>
</dbReference>
<dbReference type="PANTHER" id="PTHR48106:SF8">
    <property type="entry name" value="OS02G0805600 PROTEIN"/>
    <property type="match status" value="1"/>
</dbReference>
<dbReference type="SUPFAM" id="SSF50129">
    <property type="entry name" value="GroES-like"/>
    <property type="match status" value="1"/>
</dbReference>
<dbReference type="Pfam" id="PF08240">
    <property type="entry name" value="ADH_N"/>
    <property type="match status" value="1"/>
</dbReference>
<dbReference type="InterPro" id="IPR020843">
    <property type="entry name" value="ER"/>
</dbReference>
<dbReference type="SUPFAM" id="SSF51735">
    <property type="entry name" value="NAD(P)-binding Rossmann-fold domains"/>
    <property type="match status" value="1"/>
</dbReference>
<dbReference type="CDD" id="cd05276">
    <property type="entry name" value="p53_inducible_oxidoreductase"/>
    <property type="match status" value="1"/>
</dbReference>
<dbReference type="Gene3D" id="3.90.180.10">
    <property type="entry name" value="Medium-chain alcohol dehydrogenases, catalytic domain"/>
    <property type="match status" value="1"/>
</dbReference>
<dbReference type="InterPro" id="IPR013154">
    <property type="entry name" value="ADH-like_N"/>
</dbReference>
<dbReference type="InterPro" id="IPR013149">
    <property type="entry name" value="ADH-like_C"/>
</dbReference>